<evidence type="ECO:0000313" key="1">
    <source>
        <dbReference type="EMBL" id="PTQ59726.1"/>
    </source>
</evidence>
<dbReference type="EMBL" id="QAOG01000004">
    <property type="protein sequence ID" value="PTQ59726.1"/>
    <property type="molecule type" value="Genomic_DNA"/>
</dbReference>
<sequence>MSKKPLHPDVIEFLDDQSLLEAYQQTNGSPESAEANALLAEIERRNLDI</sequence>
<keyword evidence="2" id="KW-1185">Reference proteome</keyword>
<gene>
    <name evidence="1" type="ORF">C8J26_2578</name>
</gene>
<proteinExistence type="predicted"/>
<reference evidence="1 2" key="1">
    <citation type="submission" date="2018-04" db="EMBL/GenBank/DDBJ databases">
        <title>Genomic Encyclopedia of Type Strains, Phase III (KMG-III): the genomes of soil and plant-associated and newly described type strains.</title>
        <authorList>
            <person name="Whitman W."/>
        </authorList>
    </citation>
    <scope>NUCLEOTIDE SEQUENCE [LARGE SCALE GENOMIC DNA]</scope>
    <source>
        <strain evidence="1 2">MA101b</strain>
    </source>
</reference>
<name>A0A2T5GK80_9SPHN</name>
<evidence type="ECO:0000313" key="2">
    <source>
        <dbReference type="Proteomes" id="UP000244189"/>
    </source>
</evidence>
<protein>
    <submittedName>
        <fullName evidence="1">Uncharacterized protein</fullName>
    </submittedName>
</protein>
<dbReference type="AlphaFoldDB" id="A0A2T5GK80"/>
<comment type="caution">
    <text evidence="1">The sequence shown here is derived from an EMBL/GenBank/DDBJ whole genome shotgun (WGS) entry which is preliminary data.</text>
</comment>
<accession>A0A2T5GK80</accession>
<dbReference type="Proteomes" id="UP000244189">
    <property type="component" value="Unassembled WGS sequence"/>
</dbReference>
<dbReference type="RefSeq" id="WP_167398831.1">
    <property type="nucleotide sequence ID" value="NZ_QAOG01000004.1"/>
</dbReference>
<organism evidence="1 2">
    <name type="scientific">Sphingomonas aurantiaca</name>
    <dbReference type="NCBI Taxonomy" id="185949"/>
    <lineage>
        <taxon>Bacteria</taxon>
        <taxon>Pseudomonadati</taxon>
        <taxon>Pseudomonadota</taxon>
        <taxon>Alphaproteobacteria</taxon>
        <taxon>Sphingomonadales</taxon>
        <taxon>Sphingomonadaceae</taxon>
        <taxon>Sphingomonas</taxon>
    </lineage>
</organism>